<reference evidence="1" key="2">
    <citation type="submission" date="2021-04" db="EMBL/GenBank/DDBJ databases">
        <authorList>
            <person name="Dong X."/>
        </authorList>
    </citation>
    <scope>NUCLEOTIDE SEQUENCE</scope>
    <source>
        <strain evidence="1">ZWT</strain>
    </source>
</reference>
<evidence type="ECO:0000313" key="2">
    <source>
        <dbReference type="Proteomes" id="UP001056429"/>
    </source>
</evidence>
<evidence type="ECO:0000313" key="1">
    <source>
        <dbReference type="EMBL" id="MCM1992615.1"/>
    </source>
</evidence>
<dbReference type="SUPFAM" id="SSF48371">
    <property type="entry name" value="ARM repeat"/>
    <property type="match status" value="1"/>
</dbReference>
<evidence type="ECO:0008006" key="3">
    <source>
        <dbReference type="Google" id="ProtNLM"/>
    </source>
</evidence>
<protein>
    <recommendedName>
        <fullName evidence="3">DNA alkylation repair protein</fullName>
    </recommendedName>
</protein>
<dbReference type="Proteomes" id="UP001056429">
    <property type="component" value="Unassembled WGS sequence"/>
</dbReference>
<name>A0A9J6P754_9CLOT</name>
<proteinExistence type="predicted"/>
<comment type="caution">
    <text evidence="1">The sequence shown here is derived from an EMBL/GenBank/DDBJ whole genome shotgun (WGS) entry which is preliminary data.</text>
</comment>
<dbReference type="EMBL" id="JAGSOJ010000006">
    <property type="protein sequence ID" value="MCM1992615.1"/>
    <property type="molecule type" value="Genomic_DNA"/>
</dbReference>
<dbReference type="AlphaFoldDB" id="A0A9J6P754"/>
<dbReference type="Gene3D" id="1.25.40.290">
    <property type="entry name" value="ARM repeat domains"/>
    <property type="match status" value="1"/>
</dbReference>
<sequence length="278" mass="32700">MAILNIEILDKMNTRIENELIPLMRTAEYAKTDELIENILQELHKAIPDKKRISYGITYVVKLLSKALYERVEESDLDVFHIATVLYKNLSSFRTKCVGLGMLSYHGLNDIDATLPYFKNAANHEIWEIREFAQMYIRKITKKYPNEVQAFLLSLTQSVDSNHRRFASESLRPVVENRWILKNPEFSLKVLRQLFEESDPYPRVSVGNNLSDLSRQLPEQVFEIVKELVSKENENSYWIANRACRNLVKTEPLRVMDLLKVDIYVYKNKKYKRVIYES</sequence>
<dbReference type="InterPro" id="IPR016024">
    <property type="entry name" value="ARM-type_fold"/>
</dbReference>
<keyword evidence="2" id="KW-1185">Reference proteome</keyword>
<gene>
    <name evidence="1" type="ORF">KDK92_23110</name>
</gene>
<accession>A0A9J6P754</accession>
<organism evidence="1 2">
    <name type="scientific">Oceanirhabdus seepicola</name>
    <dbReference type="NCBI Taxonomy" id="2828781"/>
    <lineage>
        <taxon>Bacteria</taxon>
        <taxon>Bacillati</taxon>
        <taxon>Bacillota</taxon>
        <taxon>Clostridia</taxon>
        <taxon>Eubacteriales</taxon>
        <taxon>Clostridiaceae</taxon>
        <taxon>Oceanirhabdus</taxon>
    </lineage>
</organism>
<reference evidence="1" key="1">
    <citation type="journal article" date="2021" name="mSystems">
        <title>Bacteria and Archaea Synergistically Convert Glycine Betaine to Biogenic Methane in the Formosa Cold Seep of the South China Sea.</title>
        <authorList>
            <person name="Li L."/>
            <person name="Zhang W."/>
            <person name="Zhang S."/>
            <person name="Song L."/>
            <person name="Sun Q."/>
            <person name="Zhang H."/>
            <person name="Xiang H."/>
            <person name="Dong X."/>
        </authorList>
    </citation>
    <scope>NUCLEOTIDE SEQUENCE</scope>
    <source>
        <strain evidence="1">ZWT</strain>
    </source>
</reference>
<dbReference type="RefSeq" id="WP_250861782.1">
    <property type="nucleotide sequence ID" value="NZ_JAGSOJ010000006.1"/>
</dbReference>